<feature type="compositionally biased region" description="Basic residues" evidence="1">
    <location>
        <begin position="7"/>
        <end position="16"/>
    </location>
</feature>
<dbReference type="Proteomes" id="UP001229421">
    <property type="component" value="Unassembled WGS sequence"/>
</dbReference>
<dbReference type="AlphaFoldDB" id="A0AAD8KB92"/>
<evidence type="ECO:0000313" key="3">
    <source>
        <dbReference type="Proteomes" id="UP001229421"/>
    </source>
</evidence>
<protein>
    <submittedName>
        <fullName evidence="2">Uncharacterized protein</fullName>
    </submittedName>
</protein>
<accession>A0AAD8KB92</accession>
<reference evidence="2" key="1">
    <citation type="journal article" date="2023" name="bioRxiv">
        <title>Improved chromosome-level genome assembly for marigold (Tagetes erecta).</title>
        <authorList>
            <person name="Jiang F."/>
            <person name="Yuan L."/>
            <person name="Wang S."/>
            <person name="Wang H."/>
            <person name="Xu D."/>
            <person name="Wang A."/>
            <person name="Fan W."/>
        </authorList>
    </citation>
    <scope>NUCLEOTIDE SEQUENCE</scope>
    <source>
        <strain evidence="2">WSJ</strain>
        <tissue evidence="2">Leaf</tissue>
    </source>
</reference>
<name>A0AAD8KB92_TARER</name>
<proteinExistence type="predicted"/>
<evidence type="ECO:0000313" key="2">
    <source>
        <dbReference type="EMBL" id="KAK1419649.1"/>
    </source>
</evidence>
<evidence type="ECO:0000256" key="1">
    <source>
        <dbReference type="SAM" id="MobiDB-lite"/>
    </source>
</evidence>
<feature type="region of interest" description="Disordered" evidence="1">
    <location>
        <begin position="1"/>
        <end position="31"/>
    </location>
</feature>
<gene>
    <name evidence="2" type="ORF">QVD17_28883</name>
</gene>
<sequence length="455" mass="52230">MSEAGPSKRKRGPKQKPRGDPTGQEQPQWYGKRRKILYEEREVIPVTHTTDLGAHTLLQFKLGSDERNKAAKFIRTNMLQHRNMNWVLLSQMNDFDKLETWISGKWKEVLKCDRPQYGELTIEFLSTFHWNDGSFNEPDAVSFALGRHTHEMSIPQFAVHTGFYTQEEIATPEFLTGLRGAFKGPVRKECCLNASDLANFWSTISTAPFSKAMVGTYIKDPILRYIHKILSCTIIARKSGEDKVTLRDLFCMLCIVEGRTVNFASLLAWSFARGRRGGARAGLDMGPYITRIAESLGVFDRYDRELMTKGPNTIYFGTRELRKAGIWTYTEPPQWEHAIQGPQVHPPEGTDAAEAMHMGLPPRSQRPLHRRELPGQQYARREPAPEPLTLDSLYDSMDYRFGQIQDQMHAGFDDMRTIMEQNQQRNAEALRYMMGNMHMDIPDFFRGADQPPPHQ</sequence>
<organism evidence="2 3">
    <name type="scientific">Tagetes erecta</name>
    <name type="common">African marigold</name>
    <dbReference type="NCBI Taxonomy" id="13708"/>
    <lineage>
        <taxon>Eukaryota</taxon>
        <taxon>Viridiplantae</taxon>
        <taxon>Streptophyta</taxon>
        <taxon>Embryophyta</taxon>
        <taxon>Tracheophyta</taxon>
        <taxon>Spermatophyta</taxon>
        <taxon>Magnoliopsida</taxon>
        <taxon>eudicotyledons</taxon>
        <taxon>Gunneridae</taxon>
        <taxon>Pentapetalae</taxon>
        <taxon>asterids</taxon>
        <taxon>campanulids</taxon>
        <taxon>Asterales</taxon>
        <taxon>Asteraceae</taxon>
        <taxon>Asteroideae</taxon>
        <taxon>Heliantheae alliance</taxon>
        <taxon>Tageteae</taxon>
        <taxon>Tagetes</taxon>
    </lineage>
</organism>
<comment type="caution">
    <text evidence="2">The sequence shown here is derived from an EMBL/GenBank/DDBJ whole genome shotgun (WGS) entry which is preliminary data.</text>
</comment>
<keyword evidence="3" id="KW-1185">Reference proteome</keyword>
<dbReference type="EMBL" id="JAUHHV010000007">
    <property type="protein sequence ID" value="KAK1419649.1"/>
    <property type="molecule type" value="Genomic_DNA"/>
</dbReference>